<keyword evidence="3" id="KW-1185">Reference proteome</keyword>
<evidence type="ECO:0000313" key="3">
    <source>
        <dbReference type="Proteomes" id="UP000192247"/>
    </source>
</evidence>
<reference evidence="2 3" key="1">
    <citation type="journal article" date="2017" name="Gigascience">
        <title>Draft genome of the honey bee ectoparasitic mite, Tropilaelaps mercedesae, is shaped by the parasitic life history.</title>
        <authorList>
            <person name="Dong X."/>
            <person name="Armstrong S.D."/>
            <person name="Xia D."/>
            <person name="Makepeace B.L."/>
            <person name="Darby A.C."/>
            <person name="Kadowaki T."/>
        </authorList>
    </citation>
    <scope>NUCLEOTIDE SEQUENCE [LARGE SCALE GENOMIC DNA]</scope>
    <source>
        <strain evidence="2">Wuxi-XJTLU</strain>
    </source>
</reference>
<comment type="caution">
    <text evidence="2">The sequence shown here is derived from an EMBL/GenBank/DDBJ whole genome shotgun (WGS) entry which is preliminary data.</text>
</comment>
<accession>A0A1V9XDT7</accession>
<protein>
    <submittedName>
        <fullName evidence="2">Cuticle protein 14-like</fullName>
    </submittedName>
</protein>
<dbReference type="InterPro" id="IPR000618">
    <property type="entry name" value="Insect_cuticle"/>
</dbReference>
<dbReference type="PROSITE" id="PS51155">
    <property type="entry name" value="CHIT_BIND_RR_2"/>
    <property type="match status" value="1"/>
</dbReference>
<proteinExistence type="predicted"/>
<keyword evidence="1" id="KW-0193">Cuticle</keyword>
<dbReference type="AlphaFoldDB" id="A0A1V9XDT7"/>
<gene>
    <name evidence="2" type="ORF">BIW11_01473</name>
</gene>
<evidence type="ECO:0000256" key="1">
    <source>
        <dbReference type="PROSITE-ProRule" id="PRU00497"/>
    </source>
</evidence>
<name>A0A1V9XDT7_9ACAR</name>
<dbReference type="Proteomes" id="UP000192247">
    <property type="component" value="Unassembled WGS sequence"/>
</dbReference>
<dbReference type="InParanoid" id="A0A1V9XDT7"/>
<feature type="non-terminal residue" evidence="2">
    <location>
        <position position="90"/>
    </location>
</feature>
<dbReference type="GO" id="GO:0042302">
    <property type="term" value="F:structural constituent of cuticle"/>
    <property type="evidence" value="ECO:0007669"/>
    <property type="project" value="UniProtKB-UniRule"/>
</dbReference>
<dbReference type="EMBL" id="MNPL01014186">
    <property type="protein sequence ID" value="OQR71573.1"/>
    <property type="molecule type" value="Genomic_DNA"/>
</dbReference>
<dbReference type="OrthoDB" id="6377716at2759"/>
<sequence>GLTDVDGRVRVVNYVADGLGFRAAIKTNEPGTKQLPAAATQLLSSGNSVIAGSIQTSPVQVPVAVQVPVLQKTISSVPVKVPVPVATQRL</sequence>
<dbReference type="Pfam" id="PF00379">
    <property type="entry name" value="Chitin_bind_4"/>
    <property type="match status" value="1"/>
</dbReference>
<dbReference type="STRING" id="418985.A0A1V9XDT7"/>
<evidence type="ECO:0000313" key="2">
    <source>
        <dbReference type="EMBL" id="OQR71573.1"/>
    </source>
</evidence>
<organism evidence="2 3">
    <name type="scientific">Tropilaelaps mercedesae</name>
    <dbReference type="NCBI Taxonomy" id="418985"/>
    <lineage>
        <taxon>Eukaryota</taxon>
        <taxon>Metazoa</taxon>
        <taxon>Ecdysozoa</taxon>
        <taxon>Arthropoda</taxon>
        <taxon>Chelicerata</taxon>
        <taxon>Arachnida</taxon>
        <taxon>Acari</taxon>
        <taxon>Parasitiformes</taxon>
        <taxon>Mesostigmata</taxon>
        <taxon>Gamasina</taxon>
        <taxon>Dermanyssoidea</taxon>
        <taxon>Laelapidae</taxon>
        <taxon>Tropilaelaps</taxon>
    </lineage>
</organism>
<feature type="non-terminal residue" evidence="2">
    <location>
        <position position="1"/>
    </location>
</feature>